<organism evidence="1 2">
    <name type="scientific">Dermacentor silvarum</name>
    <name type="common">Tick</name>
    <dbReference type="NCBI Taxonomy" id="543639"/>
    <lineage>
        <taxon>Eukaryota</taxon>
        <taxon>Metazoa</taxon>
        <taxon>Ecdysozoa</taxon>
        <taxon>Arthropoda</taxon>
        <taxon>Chelicerata</taxon>
        <taxon>Arachnida</taxon>
        <taxon>Acari</taxon>
        <taxon>Parasitiformes</taxon>
        <taxon>Ixodida</taxon>
        <taxon>Ixodoidea</taxon>
        <taxon>Ixodidae</taxon>
        <taxon>Rhipicephalinae</taxon>
        <taxon>Dermacentor</taxon>
    </lineage>
</organism>
<comment type="caution">
    <text evidence="1">The sequence shown here is derived from an EMBL/GenBank/DDBJ whole genome shotgun (WGS) entry which is preliminary data.</text>
</comment>
<reference evidence="1" key="1">
    <citation type="submission" date="2020-05" db="EMBL/GenBank/DDBJ databases">
        <title>Large-scale comparative analyses of tick genomes elucidate their genetic diversity and vector capacities.</title>
        <authorList>
            <person name="Jia N."/>
            <person name="Wang J."/>
            <person name="Shi W."/>
            <person name="Du L."/>
            <person name="Sun Y."/>
            <person name="Zhan W."/>
            <person name="Jiang J."/>
            <person name="Wang Q."/>
            <person name="Zhang B."/>
            <person name="Ji P."/>
            <person name="Sakyi L.B."/>
            <person name="Cui X."/>
            <person name="Yuan T."/>
            <person name="Jiang B."/>
            <person name="Yang W."/>
            <person name="Lam T.T.-Y."/>
            <person name="Chang Q."/>
            <person name="Ding S."/>
            <person name="Wang X."/>
            <person name="Zhu J."/>
            <person name="Ruan X."/>
            <person name="Zhao L."/>
            <person name="Wei J."/>
            <person name="Que T."/>
            <person name="Du C."/>
            <person name="Cheng J."/>
            <person name="Dai P."/>
            <person name="Han X."/>
            <person name="Huang E."/>
            <person name="Gao Y."/>
            <person name="Liu J."/>
            <person name="Shao H."/>
            <person name="Ye R."/>
            <person name="Li L."/>
            <person name="Wei W."/>
            <person name="Wang X."/>
            <person name="Wang C."/>
            <person name="Yang T."/>
            <person name="Huo Q."/>
            <person name="Li W."/>
            <person name="Guo W."/>
            <person name="Chen H."/>
            <person name="Zhou L."/>
            <person name="Ni X."/>
            <person name="Tian J."/>
            <person name="Zhou Y."/>
            <person name="Sheng Y."/>
            <person name="Liu T."/>
            <person name="Pan Y."/>
            <person name="Xia L."/>
            <person name="Li J."/>
            <person name="Zhao F."/>
            <person name="Cao W."/>
        </authorList>
    </citation>
    <scope>NUCLEOTIDE SEQUENCE</scope>
    <source>
        <strain evidence="1">Dsil-2018</strain>
    </source>
</reference>
<keyword evidence="2" id="KW-1185">Reference proteome</keyword>
<evidence type="ECO:0000313" key="2">
    <source>
        <dbReference type="Proteomes" id="UP000821865"/>
    </source>
</evidence>
<protein>
    <submittedName>
        <fullName evidence="1">Uncharacterized protein</fullName>
    </submittedName>
</protein>
<name>A0ACB8C508_DERSI</name>
<dbReference type="Proteomes" id="UP000821865">
    <property type="component" value="Chromosome 9"/>
</dbReference>
<proteinExistence type="predicted"/>
<accession>A0ACB8C508</accession>
<gene>
    <name evidence="1" type="ORF">HPB49_019070</name>
</gene>
<dbReference type="EMBL" id="CM023478">
    <property type="protein sequence ID" value="KAH7933915.1"/>
    <property type="molecule type" value="Genomic_DNA"/>
</dbReference>
<sequence length="261" mass="29089">MASWSAKAADANHTRQWGARPCASIKTRSKNPWKDTPKQPPPGPRWLSSDDSEYEEEEWPSLDREHKTKARGESRSRSRTRTSNPANPKMSKKASRSQSRSRSSTGGEDMDIPRPKPHYPQLNPKPRAPGNESENTDHTKAIEDMVTDLFCMDLGRMRMLLAATAEARSSNAPDYLPSCFLNPNVAQELGYRSPPGPCILKENGNFKIACKENIVVLPPASSPEKTVLLTVYFILNLSYPYIFGQFLGLVQAVVKGEPFEG</sequence>
<evidence type="ECO:0000313" key="1">
    <source>
        <dbReference type="EMBL" id="KAH7933915.1"/>
    </source>
</evidence>